<organism evidence="11 12">
    <name type="scientific">Desulfovibrio porci</name>
    <dbReference type="NCBI Taxonomy" id="2605782"/>
    <lineage>
        <taxon>Bacteria</taxon>
        <taxon>Pseudomonadati</taxon>
        <taxon>Thermodesulfobacteriota</taxon>
        <taxon>Desulfovibrionia</taxon>
        <taxon>Desulfovibrionales</taxon>
        <taxon>Desulfovibrionaceae</taxon>
        <taxon>Desulfovibrio</taxon>
    </lineage>
</organism>
<dbReference type="Gene3D" id="3.30.470.20">
    <property type="entry name" value="ATP-grasp fold, B domain"/>
    <property type="match status" value="1"/>
</dbReference>
<keyword evidence="4" id="KW-0479">Metal-binding</keyword>
<evidence type="ECO:0000256" key="3">
    <source>
        <dbReference type="ARBA" id="ARBA00022598"/>
    </source>
</evidence>
<keyword evidence="3 11" id="KW-0436">Ligase</keyword>
<dbReference type="InterPro" id="IPR003379">
    <property type="entry name" value="Carboxylase_cons_dom"/>
</dbReference>
<keyword evidence="12" id="KW-1185">Reference proteome</keyword>
<dbReference type="PANTHER" id="PTHR43778:SF2">
    <property type="entry name" value="PYRUVATE CARBOXYLASE, MITOCHONDRIAL"/>
    <property type="match status" value="1"/>
</dbReference>
<evidence type="ECO:0000259" key="9">
    <source>
        <dbReference type="PROSITE" id="PS50979"/>
    </source>
</evidence>
<proteinExistence type="predicted"/>
<keyword evidence="5 7" id="KW-0547">Nucleotide-binding</keyword>
<feature type="domain" description="Pyruvate carboxyltransferase" evidence="10">
    <location>
        <begin position="541"/>
        <end position="816"/>
    </location>
</feature>
<comment type="caution">
    <text evidence="11">The sequence shown here is derived from an EMBL/GenBank/DDBJ whole genome shotgun (WGS) entry which is preliminary data.</text>
</comment>
<keyword evidence="11" id="KW-0670">Pyruvate</keyword>
<dbReference type="InterPro" id="IPR000891">
    <property type="entry name" value="PYR_CT"/>
</dbReference>
<dbReference type="Pfam" id="PF02786">
    <property type="entry name" value="CPSase_L_D2"/>
    <property type="match status" value="1"/>
</dbReference>
<keyword evidence="6 7" id="KW-0067">ATP-binding</keyword>
<protein>
    <recommendedName>
        <fullName evidence="2">pyruvate carboxylase</fullName>
        <ecNumber evidence="2">6.4.1.1</ecNumber>
    </recommendedName>
</protein>
<dbReference type="InterPro" id="IPR005482">
    <property type="entry name" value="Biotin_COase_C"/>
</dbReference>
<dbReference type="InterPro" id="IPR000089">
    <property type="entry name" value="Biotin_lipoyl"/>
</dbReference>
<dbReference type="SUPFAM" id="SSF51569">
    <property type="entry name" value="Aldolase"/>
    <property type="match status" value="1"/>
</dbReference>
<dbReference type="PROSITE" id="PS00867">
    <property type="entry name" value="CPSASE_2"/>
    <property type="match status" value="1"/>
</dbReference>
<dbReference type="RefSeq" id="WP_154510470.1">
    <property type="nucleotide sequence ID" value="NZ_DBFWWU010000241.1"/>
</dbReference>
<dbReference type="GO" id="GO:0006094">
    <property type="term" value="P:gluconeogenesis"/>
    <property type="evidence" value="ECO:0007669"/>
    <property type="project" value="TreeGrafter"/>
</dbReference>
<dbReference type="InterPro" id="IPR011764">
    <property type="entry name" value="Biotin_carboxylation_dom"/>
</dbReference>
<accession>A0A6L5XKX1</accession>
<dbReference type="GO" id="GO:0005524">
    <property type="term" value="F:ATP binding"/>
    <property type="evidence" value="ECO:0007669"/>
    <property type="project" value="UniProtKB-UniRule"/>
</dbReference>
<dbReference type="SUPFAM" id="SSF52440">
    <property type="entry name" value="PreATP-grasp domain"/>
    <property type="match status" value="1"/>
</dbReference>
<dbReference type="EMBL" id="VUMH01000005">
    <property type="protein sequence ID" value="MSS27739.1"/>
    <property type="molecule type" value="Genomic_DNA"/>
</dbReference>
<dbReference type="InterPro" id="IPR011053">
    <property type="entry name" value="Single_hybrid_motif"/>
</dbReference>
<evidence type="ECO:0000256" key="6">
    <source>
        <dbReference type="ARBA" id="ARBA00022840"/>
    </source>
</evidence>
<evidence type="ECO:0000313" key="11">
    <source>
        <dbReference type="EMBL" id="MSS27739.1"/>
    </source>
</evidence>
<gene>
    <name evidence="11" type="ORF">FYJ44_06675</name>
</gene>
<dbReference type="Gene3D" id="2.40.50.100">
    <property type="match status" value="1"/>
</dbReference>
<dbReference type="InterPro" id="IPR055268">
    <property type="entry name" value="PCB-like"/>
</dbReference>
<dbReference type="Gene3D" id="3.20.20.70">
    <property type="entry name" value="Aldolase class I"/>
    <property type="match status" value="1"/>
</dbReference>
<dbReference type="PROSITE" id="PS50991">
    <property type="entry name" value="PYR_CT"/>
    <property type="match status" value="1"/>
</dbReference>
<feature type="domain" description="ATP-grasp" evidence="8">
    <location>
        <begin position="132"/>
        <end position="330"/>
    </location>
</feature>
<dbReference type="InterPro" id="IPR013785">
    <property type="entry name" value="Aldolase_TIM"/>
</dbReference>
<reference evidence="11 12" key="1">
    <citation type="submission" date="2019-09" db="EMBL/GenBank/DDBJ databases">
        <title>In-depth cultivation of the pig gut microbiome towards novel bacterial diversity and tailored functional studies.</title>
        <authorList>
            <person name="Wylensek D."/>
            <person name="Hitch T.C.A."/>
            <person name="Clavel T."/>
        </authorList>
    </citation>
    <scope>NUCLEOTIDE SEQUENCE [LARGE SCALE GENOMIC DNA]</scope>
    <source>
        <strain evidence="11 12">PG-178-WT-4</strain>
    </source>
</reference>
<dbReference type="PROSITE" id="PS50975">
    <property type="entry name" value="ATP_GRASP"/>
    <property type="match status" value="1"/>
</dbReference>
<evidence type="ECO:0000259" key="10">
    <source>
        <dbReference type="PROSITE" id="PS50991"/>
    </source>
</evidence>
<dbReference type="InterPro" id="IPR005481">
    <property type="entry name" value="BC-like_N"/>
</dbReference>
<sequence>MANKTFAEVQDFLKGKVILVANRGIPARRICRSIRERFDAVAAMTATDVDKTAPAASTAQELVLLGSEPRAYLDIDRIIDLAKQRGVVGIHPGWGFASEDTRFPQRCKEAGITFIGATAEAMNLLGNKVQAREVARKLGIPVVPGSEGAVDIPTARRLISEIGLPIMLKAEGGGGGRGIFAIHNEAELEDAFFKASSMAQASFGNPRLFVEKFLSGVRHIEIQVIADMYGNVFAFDERDCTVQRNHQKLIEITPSPWPGVTRELRERLKDYSRRLVRAVGYHSLATVEFLVTPDGSPYLIEVNTRLQVEHGITECRYGIDLVEEQIAVAFGAELRYREENLRPSYCAMQVRINCENPQDNFSPNSGLISRYVSPGGLGVRLDSNISAGYEFPANYDSAGALLIAYAHDWEKTLGIMARALGEYVIGGIKTTIPFFRKVIKNPLFRKGDINTNFIADHPELMLYTDLAPEGERLARLVAEISAKGFNPYVQLGEYRSDTTPCLGPFEPVLPTISTAARRQPSPYPQGDRLATLDYIRDSGYVHFTDTTPRDFTQSNSGNRFRLAEDRLIGPYLDNVGYFSIENGGGAHFHVAMMANMTYPFTEAREWNSFAPKTLKQLLVRSTNVLGYTPQPRNLMRKTGEMICDHYQVVRCFDFLNHVENMRPIAEVVMSRKDVIFQPALSMSWARGFDTPHYLSVTEAILRMVGDVMGVDPREASRHIILGLKDMGGVCPPRFMTELVSALRKAWPELVLHYHRHYTDGLFVPACGAAAKAGAHILDVGLGSAVRSYGQGDVLSTMAYLEDELGLKCHLNKNAIRDANFVCKQIMPYYDRYCAPYFQGIDYDVTLHGMPGGATSSSQEGAMKQGYIHLLPYMLKFLEGTRQIVRYHDVTPGSQITWNTAFLAVTGAWKRGGEDEVRYLLEVLGEVTRTPEAELSPEMRKARLSIYQDCNDAFRNLLMGKFGKLPLGFPADWVYESAFGSDWKAAIAKRTENSPLETLPDVNLAAEEKACTEILKRQPNAEEFVLYLNHPADALKTIQFKTKYGDPNNLPLHVWFEGLKVGQDLYFNETSGKPHHLALLSISRPNDAGISICRYVLDSEFMSCEVQVSQPTGQKGKGALMADPSNRYQVAAPSNGDLWVMYVHPGDVVKAGEELFNVSIMKQEKAVLAPVDGIVKRVLKTADFKESKQMVSVREGELIVELGPVPRMCSNEACGQPIPMDNVAFCPYCGSRVG</sequence>
<dbReference type="PANTHER" id="PTHR43778">
    <property type="entry name" value="PYRUVATE CARBOXYLASE"/>
    <property type="match status" value="1"/>
</dbReference>
<comment type="cofactor">
    <cofactor evidence="1">
        <name>biotin</name>
        <dbReference type="ChEBI" id="CHEBI:57586"/>
    </cofactor>
</comment>
<evidence type="ECO:0000256" key="1">
    <source>
        <dbReference type="ARBA" id="ARBA00001953"/>
    </source>
</evidence>
<dbReference type="Pfam" id="PF02436">
    <property type="entry name" value="PYC_OADA"/>
    <property type="match status" value="1"/>
</dbReference>
<dbReference type="EC" id="6.4.1.1" evidence="2"/>
<dbReference type="GO" id="GO:0005737">
    <property type="term" value="C:cytoplasm"/>
    <property type="evidence" value="ECO:0007669"/>
    <property type="project" value="TreeGrafter"/>
</dbReference>
<dbReference type="Pfam" id="PF02785">
    <property type="entry name" value="Biotin_carb_C"/>
    <property type="match status" value="1"/>
</dbReference>
<evidence type="ECO:0000256" key="5">
    <source>
        <dbReference type="ARBA" id="ARBA00022741"/>
    </source>
</evidence>
<name>A0A6L5XKX1_9BACT</name>
<dbReference type="SUPFAM" id="SSF56059">
    <property type="entry name" value="Glutathione synthetase ATP-binding domain-like"/>
    <property type="match status" value="1"/>
</dbReference>
<dbReference type="AlphaFoldDB" id="A0A6L5XKX1"/>
<dbReference type="NCBIfam" id="NF009554">
    <property type="entry name" value="PRK12999.1"/>
    <property type="match status" value="1"/>
</dbReference>
<dbReference type="GO" id="GO:0046872">
    <property type="term" value="F:metal ion binding"/>
    <property type="evidence" value="ECO:0007669"/>
    <property type="project" value="UniProtKB-KW"/>
</dbReference>
<dbReference type="SMART" id="SM00878">
    <property type="entry name" value="Biotin_carb_C"/>
    <property type="match status" value="1"/>
</dbReference>
<dbReference type="InterPro" id="IPR011054">
    <property type="entry name" value="Rudment_hybrid_motif"/>
</dbReference>
<dbReference type="InterPro" id="IPR005479">
    <property type="entry name" value="CPAse_ATP-bd"/>
</dbReference>
<evidence type="ECO:0000256" key="7">
    <source>
        <dbReference type="PROSITE-ProRule" id="PRU00409"/>
    </source>
</evidence>
<dbReference type="PROSITE" id="PS50979">
    <property type="entry name" value="BC"/>
    <property type="match status" value="1"/>
</dbReference>
<evidence type="ECO:0000256" key="2">
    <source>
        <dbReference type="ARBA" id="ARBA00013057"/>
    </source>
</evidence>
<evidence type="ECO:0000256" key="4">
    <source>
        <dbReference type="ARBA" id="ARBA00022723"/>
    </source>
</evidence>
<dbReference type="GO" id="GO:0004736">
    <property type="term" value="F:pyruvate carboxylase activity"/>
    <property type="evidence" value="ECO:0007669"/>
    <property type="project" value="UniProtKB-EC"/>
</dbReference>
<dbReference type="InterPro" id="IPR011761">
    <property type="entry name" value="ATP-grasp"/>
</dbReference>
<dbReference type="Proteomes" id="UP000477488">
    <property type="component" value="Unassembled WGS sequence"/>
</dbReference>
<dbReference type="CDD" id="cd06850">
    <property type="entry name" value="biotinyl_domain"/>
    <property type="match status" value="1"/>
</dbReference>
<dbReference type="SUPFAM" id="SSF51230">
    <property type="entry name" value="Single hybrid motif"/>
    <property type="match status" value="1"/>
</dbReference>
<evidence type="ECO:0000313" key="12">
    <source>
        <dbReference type="Proteomes" id="UP000477488"/>
    </source>
</evidence>
<dbReference type="Pfam" id="PF00289">
    <property type="entry name" value="Biotin_carb_N"/>
    <property type="match status" value="1"/>
</dbReference>
<dbReference type="SUPFAM" id="SSF89000">
    <property type="entry name" value="post-HMGL domain-like"/>
    <property type="match status" value="1"/>
</dbReference>
<dbReference type="InterPro" id="IPR016185">
    <property type="entry name" value="PreATP-grasp_dom_sf"/>
</dbReference>
<evidence type="ECO:0000259" key="8">
    <source>
        <dbReference type="PROSITE" id="PS50975"/>
    </source>
</evidence>
<dbReference type="Pfam" id="PF00364">
    <property type="entry name" value="Biotin_lipoyl"/>
    <property type="match status" value="1"/>
</dbReference>
<dbReference type="SUPFAM" id="SSF51246">
    <property type="entry name" value="Rudiment single hybrid motif"/>
    <property type="match status" value="1"/>
</dbReference>
<feature type="domain" description="Biotin carboxylation" evidence="9">
    <location>
        <begin position="14"/>
        <end position="459"/>
    </location>
</feature>